<dbReference type="OrthoDB" id="3055839at2759"/>
<name>A0A4S8M879_DENBC</name>
<sequence length="535" mass="61982">MFIVHVIRGRKDLPNAVRRTSDPLEFTPLLNNSLHKAWMNLARKSSIHCCKDYFDEGCRSQEEFPDRPLLNWQSSSLATESNFPGLELDVIMEPNEEIDLREKYGPKEVTLENLDSRRVPRIVPPSVHKLPAGRQWQKFIEDTDNEDRTCMHLIGRRSSTEDHDYVYYDRHNGRELYMRGRIILPVNVVHDISVFGLPAPQLRYWSSNQYNQRLKASDWVYTQREPTTMDLGKIAPNPDLSLLPLLQPITNDTQLENPADDKATPSITLQSRTSSPIQQEDSTQMDIDDYQPTSPTDENEIPYWQPNDSNPFKEHWETDVLNKAIPPPAPTPLLRFKGIENIELEDFRAFLYYIVPRIQSSVPIVVSRIVKAENGEFWVKIFDNDQAGWIARAFHRFITDDGYHFHLGLVSLEEWRDSLDTAADREWSLPYPLNPNTELVEKVHPLPGRIRLPLTEQLTEQLSEHHSQNLAKPSATLAERLGMELSTEPTTKKRKHRGGKRKREYARTLGPLPSANPSNWQDWEPTSWLQTKIMQ</sequence>
<evidence type="ECO:0000313" key="3">
    <source>
        <dbReference type="Proteomes" id="UP000297245"/>
    </source>
</evidence>
<feature type="compositionally biased region" description="Polar residues" evidence="1">
    <location>
        <begin position="265"/>
        <end position="296"/>
    </location>
</feature>
<protein>
    <submittedName>
        <fullName evidence="2">Uncharacterized protein</fullName>
    </submittedName>
</protein>
<gene>
    <name evidence="2" type="ORF">K435DRAFT_795970</name>
</gene>
<dbReference type="AlphaFoldDB" id="A0A4S8M879"/>
<dbReference type="EMBL" id="ML179143">
    <property type="protein sequence ID" value="THU98058.1"/>
    <property type="molecule type" value="Genomic_DNA"/>
</dbReference>
<organism evidence="2 3">
    <name type="scientific">Dendrothele bispora (strain CBS 962.96)</name>
    <dbReference type="NCBI Taxonomy" id="1314807"/>
    <lineage>
        <taxon>Eukaryota</taxon>
        <taxon>Fungi</taxon>
        <taxon>Dikarya</taxon>
        <taxon>Basidiomycota</taxon>
        <taxon>Agaricomycotina</taxon>
        <taxon>Agaricomycetes</taxon>
        <taxon>Agaricomycetidae</taxon>
        <taxon>Agaricales</taxon>
        <taxon>Agaricales incertae sedis</taxon>
        <taxon>Dendrothele</taxon>
    </lineage>
</organism>
<dbReference type="Proteomes" id="UP000297245">
    <property type="component" value="Unassembled WGS sequence"/>
</dbReference>
<feature type="compositionally biased region" description="Basic residues" evidence="1">
    <location>
        <begin position="492"/>
        <end position="504"/>
    </location>
</feature>
<evidence type="ECO:0000256" key="1">
    <source>
        <dbReference type="SAM" id="MobiDB-lite"/>
    </source>
</evidence>
<proteinExistence type="predicted"/>
<feature type="region of interest" description="Disordered" evidence="1">
    <location>
        <begin position="252"/>
        <end position="309"/>
    </location>
</feature>
<reference evidence="2 3" key="1">
    <citation type="journal article" date="2019" name="Nat. Ecol. Evol.">
        <title>Megaphylogeny resolves global patterns of mushroom evolution.</title>
        <authorList>
            <person name="Varga T."/>
            <person name="Krizsan K."/>
            <person name="Foldi C."/>
            <person name="Dima B."/>
            <person name="Sanchez-Garcia M."/>
            <person name="Sanchez-Ramirez S."/>
            <person name="Szollosi G.J."/>
            <person name="Szarkandi J.G."/>
            <person name="Papp V."/>
            <person name="Albert L."/>
            <person name="Andreopoulos W."/>
            <person name="Angelini C."/>
            <person name="Antonin V."/>
            <person name="Barry K.W."/>
            <person name="Bougher N.L."/>
            <person name="Buchanan P."/>
            <person name="Buyck B."/>
            <person name="Bense V."/>
            <person name="Catcheside P."/>
            <person name="Chovatia M."/>
            <person name="Cooper J."/>
            <person name="Damon W."/>
            <person name="Desjardin D."/>
            <person name="Finy P."/>
            <person name="Geml J."/>
            <person name="Haridas S."/>
            <person name="Hughes K."/>
            <person name="Justo A."/>
            <person name="Karasinski D."/>
            <person name="Kautmanova I."/>
            <person name="Kiss B."/>
            <person name="Kocsube S."/>
            <person name="Kotiranta H."/>
            <person name="LaButti K.M."/>
            <person name="Lechner B.E."/>
            <person name="Liimatainen K."/>
            <person name="Lipzen A."/>
            <person name="Lukacs Z."/>
            <person name="Mihaltcheva S."/>
            <person name="Morgado L.N."/>
            <person name="Niskanen T."/>
            <person name="Noordeloos M.E."/>
            <person name="Ohm R.A."/>
            <person name="Ortiz-Santana B."/>
            <person name="Ovrebo C."/>
            <person name="Racz N."/>
            <person name="Riley R."/>
            <person name="Savchenko A."/>
            <person name="Shiryaev A."/>
            <person name="Soop K."/>
            <person name="Spirin V."/>
            <person name="Szebenyi C."/>
            <person name="Tomsovsky M."/>
            <person name="Tulloss R.E."/>
            <person name="Uehling J."/>
            <person name="Grigoriev I.V."/>
            <person name="Vagvolgyi C."/>
            <person name="Papp T."/>
            <person name="Martin F.M."/>
            <person name="Miettinen O."/>
            <person name="Hibbett D.S."/>
            <person name="Nagy L.G."/>
        </authorList>
    </citation>
    <scope>NUCLEOTIDE SEQUENCE [LARGE SCALE GENOMIC DNA]</scope>
    <source>
        <strain evidence="2 3">CBS 962.96</strain>
    </source>
</reference>
<feature type="region of interest" description="Disordered" evidence="1">
    <location>
        <begin position="481"/>
        <end position="523"/>
    </location>
</feature>
<keyword evidence="3" id="KW-1185">Reference proteome</keyword>
<evidence type="ECO:0000313" key="2">
    <source>
        <dbReference type="EMBL" id="THU98058.1"/>
    </source>
</evidence>
<accession>A0A4S8M879</accession>